<evidence type="ECO:0000259" key="1">
    <source>
        <dbReference type="Pfam" id="PF08237"/>
    </source>
</evidence>
<evidence type="ECO:0000313" key="2">
    <source>
        <dbReference type="EMBL" id="AOE44392.1"/>
    </source>
</evidence>
<dbReference type="InterPro" id="IPR013228">
    <property type="entry name" value="PE-PPE_C"/>
</dbReference>
<name>A0A1B3B071_9CAUD</name>
<keyword evidence="3" id="KW-1185">Reference proteome</keyword>
<dbReference type="Pfam" id="PF08237">
    <property type="entry name" value="PE-PPE"/>
    <property type="match status" value="1"/>
</dbReference>
<dbReference type="EMBL" id="KX557278">
    <property type="protein sequence ID" value="AOE44392.1"/>
    <property type="molecule type" value="Genomic_DNA"/>
</dbReference>
<dbReference type="SUPFAM" id="SSF53474">
    <property type="entry name" value="alpha/beta-Hydrolases"/>
    <property type="match status" value="1"/>
</dbReference>
<dbReference type="Proteomes" id="UP000203019">
    <property type="component" value="Segment"/>
</dbReference>
<evidence type="ECO:0000313" key="3">
    <source>
        <dbReference type="Proteomes" id="UP000203019"/>
    </source>
</evidence>
<gene>
    <name evidence="2" type="primary">41</name>
    <name evidence="2" type="ORF">SEA_GHOBES_41</name>
</gene>
<organism evidence="2 3">
    <name type="scientific">Gordonia phage Ghobes</name>
    <dbReference type="NCBI Taxonomy" id="1887647"/>
    <lineage>
        <taxon>Viruses</taxon>
        <taxon>Duplodnaviria</taxon>
        <taxon>Heunggongvirae</taxon>
        <taxon>Uroviricota</taxon>
        <taxon>Caudoviricetes</taxon>
        <taxon>Ghobesvirus</taxon>
        <taxon>Ghobesvirus ghobes</taxon>
    </lineage>
</organism>
<protein>
    <submittedName>
        <fullName evidence="2">Lysin B</fullName>
    </submittedName>
</protein>
<proteinExistence type="predicted"/>
<reference evidence="3" key="1">
    <citation type="submission" date="2016-07" db="EMBL/GenBank/DDBJ databases">
        <authorList>
            <person name="Florea S."/>
            <person name="Webb J.S."/>
            <person name="Jaromczyk J."/>
            <person name="Schardl C.L."/>
        </authorList>
    </citation>
    <scope>NUCLEOTIDE SEQUENCE [LARGE SCALE GENOMIC DNA]</scope>
</reference>
<accession>A0A1B3B071</accession>
<sequence>MRTRVLLLRGTGESQAHPERNLLWAVVRQLPESWSREEVTYPASISFANQNRNLFGVSGDRSVLLGVEQLRATLRNAHPDDRFVVLGYSLGALVGTKFLESLEPVLRSKVLAAGFVANPLRPKGLSAGRGDVGGFGLVDSVELPWLERRWELARPDDVVTAARADSLFRPWAEEVLAFSVADPAPAVQKFFWDTLLGKNQLPVAALFDGRFEQAAKDARGYLSTAHTLGYGLRQWNYWGLQLSATDWLAKKLRQTLFAY</sequence>
<dbReference type="OrthoDB" id="7052at10239"/>
<dbReference type="Gene3D" id="3.40.50.1820">
    <property type="entry name" value="alpha/beta hydrolase"/>
    <property type="match status" value="1"/>
</dbReference>
<dbReference type="InterPro" id="IPR029058">
    <property type="entry name" value="AB_hydrolase_fold"/>
</dbReference>
<dbReference type="KEGG" id="vg:29063324"/>
<feature type="domain" description="PE-PPE" evidence="1">
    <location>
        <begin position="36"/>
        <end position="103"/>
    </location>
</feature>
<dbReference type="GeneID" id="29063324"/>
<dbReference type="RefSeq" id="YP_009281144.1">
    <property type="nucleotide sequence ID" value="NC_031028.1"/>
</dbReference>